<dbReference type="PANTHER" id="PTHR36039">
    <property type="match status" value="1"/>
</dbReference>
<evidence type="ECO:0008006" key="3">
    <source>
        <dbReference type="Google" id="ProtNLM"/>
    </source>
</evidence>
<dbReference type="PANTHER" id="PTHR36039:SF2">
    <property type="entry name" value="RNA LIGASE_CYCLIC NUCLEOTIDE PHOSPHODIESTERASE FAMILY PROTEIN"/>
    <property type="match status" value="1"/>
</dbReference>
<organism evidence="1 2">
    <name type="scientific">Heyndrickxia sporothermodurans</name>
    <dbReference type="NCBI Taxonomy" id="46224"/>
    <lineage>
        <taxon>Bacteria</taxon>
        <taxon>Bacillati</taxon>
        <taxon>Bacillota</taxon>
        <taxon>Bacilli</taxon>
        <taxon>Bacillales</taxon>
        <taxon>Bacillaceae</taxon>
        <taxon>Heyndrickxia</taxon>
    </lineage>
</organism>
<comment type="caution">
    <text evidence="1">The sequence shown here is derived from an EMBL/GenBank/DDBJ whole genome shotgun (WGS) entry which is preliminary data.</text>
</comment>
<name>A0A150KZH1_9BACI</name>
<accession>A0A150KZH1</accession>
<dbReference type="Gene3D" id="3.90.1140.10">
    <property type="entry name" value="Cyclic phosphodiesterase"/>
    <property type="match status" value="1"/>
</dbReference>
<dbReference type="OrthoDB" id="463286at2"/>
<dbReference type="EMBL" id="LQYN01000056">
    <property type="protein sequence ID" value="KYD05481.1"/>
    <property type="molecule type" value="Genomic_DNA"/>
</dbReference>
<reference evidence="1 2" key="1">
    <citation type="submission" date="2016-01" db="EMBL/GenBank/DDBJ databases">
        <title>Genome Sequences of Twelve Sporeforming Bacillus Species Isolated from Foods.</title>
        <authorList>
            <person name="Berendsen E.M."/>
            <person name="Wells-Bennik M.H."/>
            <person name="Krawcyk A.O."/>
            <person name="De Jong A."/>
            <person name="Holsappel S."/>
            <person name="Eijlander R.T."/>
            <person name="Kuipers O.P."/>
        </authorList>
    </citation>
    <scope>NUCLEOTIDE SEQUENCE [LARGE SCALE GENOMIC DNA]</scope>
    <source>
        <strain evidence="1 2">B4102</strain>
    </source>
</reference>
<dbReference type="SUPFAM" id="SSF55144">
    <property type="entry name" value="LigT-like"/>
    <property type="match status" value="1"/>
</dbReference>
<dbReference type="PATRIC" id="fig|46224.3.peg.3181"/>
<dbReference type="InterPro" id="IPR009097">
    <property type="entry name" value="Cyclic_Pdiesterase"/>
</dbReference>
<dbReference type="RefSeq" id="WP_066231794.1">
    <property type="nucleotide sequence ID" value="NZ_LQYN01000056.1"/>
</dbReference>
<proteinExistence type="predicted"/>
<gene>
    <name evidence="1" type="ORF">B4102_3205</name>
</gene>
<sequence length="182" mass="21384">MYGIIAHFDQETEEYIKTIWKELSELSISSYAEEVRNRRPHLTLASYNELDEDKFIRKFADFYRSKFELSVEIGSLGTFMNTGLLFLAPTPSIELLEFHDRYHRSFADFADLSDSLYLPNKWVPHCTLANRLSLEKLKEALVYCSQRKGKIQAKICEVSIIKMVDRMTVPTIHTCYLKEERR</sequence>
<dbReference type="AlphaFoldDB" id="A0A150KZH1"/>
<evidence type="ECO:0000313" key="2">
    <source>
        <dbReference type="Proteomes" id="UP000075666"/>
    </source>
</evidence>
<dbReference type="Proteomes" id="UP000075666">
    <property type="component" value="Unassembled WGS sequence"/>
</dbReference>
<dbReference type="STRING" id="46224.B4102_3205"/>
<protein>
    <recommendedName>
        <fullName evidence="3">2'-5' RNA ligase family protein</fullName>
    </recommendedName>
</protein>
<keyword evidence="2" id="KW-1185">Reference proteome</keyword>
<evidence type="ECO:0000313" key="1">
    <source>
        <dbReference type="EMBL" id="KYD05481.1"/>
    </source>
</evidence>
<dbReference type="Pfam" id="PF13563">
    <property type="entry name" value="2_5_RNA_ligase2"/>
    <property type="match status" value="1"/>
</dbReference>